<accession>J2ZB28</accession>
<evidence type="ECO:0000313" key="1">
    <source>
        <dbReference type="EMBL" id="EJN57855.1"/>
    </source>
</evidence>
<organism evidence="1 2">
    <name type="scientific">Halogranum salarium B-1</name>
    <dbReference type="NCBI Taxonomy" id="1210908"/>
    <lineage>
        <taxon>Archaea</taxon>
        <taxon>Methanobacteriati</taxon>
        <taxon>Methanobacteriota</taxon>
        <taxon>Stenosarchaea group</taxon>
        <taxon>Halobacteria</taxon>
        <taxon>Halobacteriales</taxon>
        <taxon>Haloferacaceae</taxon>
    </lineage>
</organism>
<gene>
    <name evidence="1" type="ORF">HSB1_32720</name>
</gene>
<protein>
    <submittedName>
        <fullName evidence="1">Uncharacterized protein</fullName>
    </submittedName>
</protein>
<comment type="caution">
    <text evidence="1">The sequence shown here is derived from an EMBL/GenBank/DDBJ whole genome shotgun (WGS) entry which is preliminary data.</text>
</comment>
<proteinExistence type="predicted"/>
<sequence>MSLCYTATSRETALHNRTTGKGFWDRQRNNVRLLLRSGTEPV</sequence>
<evidence type="ECO:0000313" key="2">
    <source>
        <dbReference type="Proteomes" id="UP000007813"/>
    </source>
</evidence>
<dbReference type="EMBL" id="ALJD01000009">
    <property type="protein sequence ID" value="EJN57855.1"/>
    <property type="molecule type" value="Genomic_DNA"/>
</dbReference>
<dbReference type="AlphaFoldDB" id="J2ZB28"/>
<reference evidence="1 2" key="1">
    <citation type="journal article" date="2012" name="J. Bacteriol.">
        <title>Draft Genome Sequence of the Extremely Halophilic Archaeon Halogranum salarium B-1T.</title>
        <authorList>
            <person name="Kim K.K."/>
            <person name="Lee K.C."/>
            <person name="Lee J.S."/>
        </authorList>
    </citation>
    <scope>NUCLEOTIDE SEQUENCE [LARGE SCALE GENOMIC DNA]</scope>
    <source>
        <strain evidence="1 2">B-1</strain>
    </source>
</reference>
<dbReference type="Proteomes" id="UP000007813">
    <property type="component" value="Unassembled WGS sequence"/>
</dbReference>
<name>J2ZB28_9EURY</name>